<evidence type="ECO:0000313" key="1">
    <source>
        <dbReference type="EMBL" id="CAD7226983.1"/>
    </source>
</evidence>
<gene>
    <name evidence="1" type="ORF">CTOB1V02_LOCUS4894</name>
</gene>
<proteinExistence type="predicted"/>
<accession>A0A7R8ZP02</accession>
<dbReference type="OrthoDB" id="428346at2759"/>
<dbReference type="SUPFAM" id="SSF53756">
    <property type="entry name" value="UDP-Glycosyltransferase/glycogen phosphorylase"/>
    <property type="match status" value="1"/>
</dbReference>
<organism evidence="1">
    <name type="scientific">Cyprideis torosa</name>
    <dbReference type="NCBI Taxonomy" id="163714"/>
    <lineage>
        <taxon>Eukaryota</taxon>
        <taxon>Metazoa</taxon>
        <taxon>Ecdysozoa</taxon>
        <taxon>Arthropoda</taxon>
        <taxon>Crustacea</taxon>
        <taxon>Oligostraca</taxon>
        <taxon>Ostracoda</taxon>
        <taxon>Podocopa</taxon>
        <taxon>Podocopida</taxon>
        <taxon>Cytherocopina</taxon>
        <taxon>Cytheroidea</taxon>
        <taxon>Cytherideidae</taxon>
        <taxon>Cyprideis</taxon>
    </lineage>
</organism>
<reference evidence="1" key="1">
    <citation type="submission" date="2020-11" db="EMBL/GenBank/DDBJ databases">
        <authorList>
            <person name="Tran Van P."/>
        </authorList>
    </citation>
    <scope>NUCLEOTIDE SEQUENCE</scope>
</reference>
<dbReference type="AlphaFoldDB" id="A0A7R8ZP02"/>
<protein>
    <submittedName>
        <fullName evidence="1">Uncharacterized protein</fullName>
    </submittedName>
</protein>
<dbReference type="PANTHER" id="PTHR38332">
    <property type="entry name" value="PROTEIN CBG11604"/>
    <property type="match status" value="1"/>
</dbReference>
<name>A0A7R8ZP02_9CRUS</name>
<dbReference type="EMBL" id="OB660995">
    <property type="protein sequence ID" value="CAD7226983.1"/>
    <property type="molecule type" value="Genomic_DNA"/>
</dbReference>
<dbReference type="PANTHER" id="PTHR38332:SF1">
    <property type="entry name" value="RE49668P"/>
    <property type="match status" value="1"/>
</dbReference>
<sequence>MSDLDKILLASPSSDAKGGSNEDSVYERQGRILLVAYQGQSWGSHGHLIHKIGEILSKRGHLVTVLQVEPPPSVGRSNGLRTPGVEVLEVSAHTDSIGERLSVFLYEGSAVLCRAFSNRTFLHQLLQRDFTLGIIEDSWNHCVQHFLLKNRVPIINYYASVGSQRRAIMLEPLLENFEGWLFSRGNQNFLEKLFWRYVDVATALIYSIGNSLEEFVFDSFLVDSSVCLDHNNRPFLIRRAPVHFLAFDPKPQAIACFKCVSRNGDNPACEDPFHNNYTEDLLQSPCMGGRKGRNGLFPATACIKLAGYYLDTEEFFVIRTCEVDSGTVTLDTELVRQSHCGSFIYDGRWVTIPSQRNKATGDQIRPAKMNGYW</sequence>